<evidence type="ECO:0000256" key="7">
    <source>
        <dbReference type="ARBA" id="ARBA00023273"/>
    </source>
</evidence>
<feature type="domain" description="ARMC9 CTLH-like" evidence="10">
    <location>
        <begin position="62"/>
        <end position="188"/>
    </location>
</feature>
<dbReference type="InterPro" id="IPR006594">
    <property type="entry name" value="LisH"/>
</dbReference>
<dbReference type="InterPro" id="IPR040369">
    <property type="entry name" value="ARMC9"/>
</dbReference>
<dbReference type="EMBL" id="HACG01048226">
    <property type="protein sequence ID" value="CEK95091.1"/>
    <property type="molecule type" value="Transcribed_RNA"/>
</dbReference>
<evidence type="ECO:0000256" key="3">
    <source>
        <dbReference type="ARBA" id="ARBA00021146"/>
    </source>
</evidence>
<keyword evidence="4" id="KW-0963">Cytoplasm</keyword>
<feature type="compositionally biased region" description="Basic and acidic residues" evidence="8">
    <location>
        <begin position="816"/>
        <end position="825"/>
    </location>
</feature>
<feature type="compositionally biased region" description="Polar residues" evidence="8">
    <location>
        <begin position="766"/>
        <end position="778"/>
    </location>
</feature>
<dbReference type="Pfam" id="PF21051">
    <property type="entry name" value="ARMC9_LisH"/>
    <property type="match status" value="1"/>
</dbReference>
<dbReference type="SUPFAM" id="SSF48371">
    <property type="entry name" value="ARM repeat"/>
    <property type="match status" value="1"/>
</dbReference>
<proteinExistence type="predicted"/>
<dbReference type="InterPro" id="IPR056327">
    <property type="entry name" value="ARMC9_CTLH-like_dom"/>
</dbReference>
<feature type="region of interest" description="Disordered" evidence="8">
    <location>
        <begin position="680"/>
        <end position="736"/>
    </location>
</feature>
<feature type="domain" description="LisH" evidence="9">
    <location>
        <begin position="459"/>
        <end position="578"/>
    </location>
</feature>
<comment type="subcellular location">
    <subcellularLocation>
        <location evidence="2">Cytoplasm</location>
        <location evidence="2">Cytoskeleton</location>
        <location evidence="2">Cilium basal body</location>
    </subcellularLocation>
    <subcellularLocation>
        <location evidence="1">Cytoplasm</location>
        <location evidence="1">Cytoskeleton</location>
        <location evidence="1">Microtubule organizing center</location>
        <location evidence="1">Centrosome</location>
        <location evidence="1">Centriole</location>
    </subcellularLocation>
</comment>
<evidence type="ECO:0000256" key="5">
    <source>
        <dbReference type="ARBA" id="ARBA00022794"/>
    </source>
</evidence>
<keyword evidence="7" id="KW-0966">Cell projection</keyword>
<dbReference type="GO" id="GO:0005814">
    <property type="term" value="C:centriole"/>
    <property type="evidence" value="ECO:0007669"/>
    <property type="project" value="UniProtKB-SubCell"/>
</dbReference>
<dbReference type="AlphaFoldDB" id="A0A0B7BRU6"/>
<dbReference type="PANTHER" id="PTHR14881:SF4">
    <property type="entry name" value="LISH DOMAIN-CONTAINING PROTEIN ARMC9"/>
    <property type="match status" value="1"/>
</dbReference>
<feature type="region of interest" description="Disordered" evidence="8">
    <location>
        <begin position="577"/>
        <end position="598"/>
    </location>
</feature>
<keyword evidence="6" id="KW-0206">Cytoskeleton</keyword>
<dbReference type="InterPro" id="IPR048959">
    <property type="entry name" value="ARMC9_ARM_dom"/>
</dbReference>
<dbReference type="GO" id="GO:0060271">
    <property type="term" value="P:cilium assembly"/>
    <property type="evidence" value="ECO:0007669"/>
    <property type="project" value="InterPro"/>
</dbReference>
<evidence type="ECO:0000259" key="10">
    <source>
        <dbReference type="Pfam" id="PF23138"/>
    </source>
</evidence>
<evidence type="ECO:0000256" key="4">
    <source>
        <dbReference type="ARBA" id="ARBA00022490"/>
    </source>
</evidence>
<accession>A0A0B7BRU6</accession>
<feature type="compositionally biased region" description="Acidic residues" evidence="8">
    <location>
        <begin position="582"/>
        <end position="598"/>
    </location>
</feature>
<feature type="region of interest" description="Disordered" evidence="8">
    <location>
        <begin position="754"/>
        <end position="825"/>
    </location>
</feature>
<feature type="compositionally biased region" description="Polar residues" evidence="8">
    <location>
        <begin position="799"/>
        <end position="815"/>
    </location>
</feature>
<dbReference type="PROSITE" id="PS50896">
    <property type="entry name" value="LISH"/>
    <property type="match status" value="1"/>
</dbReference>
<dbReference type="PANTHER" id="PTHR14881">
    <property type="entry name" value="LISH DOMAIN-CONTAINING PROTEIN ARMC9"/>
    <property type="match status" value="1"/>
</dbReference>
<evidence type="ECO:0000259" key="9">
    <source>
        <dbReference type="Pfam" id="PF21050"/>
    </source>
</evidence>
<dbReference type="InterPro" id="IPR048957">
    <property type="entry name" value="ARMC9_LisH"/>
</dbReference>
<organism evidence="11">
    <name type="scientific">Arion vulgaris</name>
    <dbReference type="NCBI Taxonomy" id="1028688"/>
    <lineage>
        <taxon>Eukaryota</taxon>
        <taxon>Metazoa</taxon>
        <taxon>Spiralia</taxon>
        <taxon>Lophotrochozoa</taxon>
        <taxon>Mollusca</taxon>
        <taxon>Gastropoda</taxon>
        <taxon>Heterobranchia</taxon>
        <taxon>Euthyneura</taxon>
        <taxon>Panpulmonata</taxon>
        <taxon>Eupulmonata</taxon>
        <taxon>Stylommatophora</taxon>
        <taxon>Helicina</taxon>
        <taxon>Arionoidea</taxon>
        <taxon>Arionidae</taxon>
        <taxon>Arion</taxon>
    </lineage>
</organism>
<evidence type="ECO:0000256" key="1">
    <source>
        <dbReference type="ARBA" id="ARBA00004114"/>
    </source>
</evidence>
<sequence length="825" mass="92344">MSGNVSVVAFEGELNSIVKEYLDFSGFDKTKATFEGECSERKKPISKIVQPPCGNEKIALVQNQMLEFLNEGRGDLFFKLWNEYLPKDVKDDDSISQKLNFYLNIYFAVYPVKYNQSQSDKEEAMSKFKKFLENSGSSLSQTTEFLPFYALPYVSNPKIHPSYGELFSEKWSTDLKSKVEKFLALSLKSTSQPRLFDIYKSSGVNRKGSHHQLELMSQQVMEAERKATSYLKRHSKVQSDYHNLIGITADLVDALEATVQGRPIEMGITPEYLQKLCNRLFATHMQTSIDLSRPGTAGEALRASVIPSSLPISEPEETYPSLDFDQIKSQLTDSSDRKKALILQALRWRLTRTRAQQRDHILMEYIQNDVFGCSHPGPYREKILKLFKSGSDVVRQYLARLYNACASMCAGRGYLATNTLLLPALMDILHGEKKDHIAQEMALGTLQKLSLRRQLQSTMIDKGVIEWLIGVLEDNDSLSDYTLEYSVALLMNLCLRTAGKKRCMGNAHQTLKVLSDLLGHDNTEIRPYVNGALYSILAIPSIREEAKAMGMEEILNCFLKEDQPDMTRQIEFIIKQLNSNESGEEEDSDEDDEDEEEDLDMLEADLDKDEVIHIQSGELIGERLLAQYALLHPPATATRLVKKLSGTEPLQRPATPGSRRAQEQANHNINNNVFRFAASTDDLNGDGTHIISRPSTGSEDVIRPPTRSGSRPASQESSSSEIRQSQQNNRAFLPSTKAMEKYGSEVNLNEYRTAFKGKPKIPRTPDSGSTPSVRSTGRGSIKEAPQPQFSESGPRPSSAGKTSAPGSPRKGSSLSKEIHKAASQM</sequence>
<dbReference type="GO" id="GO:0036064">
    <property type="term" value="C:ciliary basal body"/>
    <property type="evidence" value="ECO:0007669"/>
    <property type="project" value="InterPro"/>
</dbReference>
<dbReference type="Pfam" id="PF23138">
    <property type="entry name" value="CTLH_Armc9"/>
    <property type="match status" value="1"/>
</dbReference>
<dbReference type="InterPro" id="IPR016024">
    <property type="entry name" value="ARM-type_fold"/>
</dbReference>
<evidence type="ECO:0000313" key="11">
    <source>
        <dbReference type="EMBL" id="CEK95091.1"/>
    </source>
</evidence>
<evidence type="ECO:0000256" key="8">
    <source>
        <dbReference type="SAM" id="MobiDB-lite"/>
    </source>
</evidence>
<keyword evidence="5" id="KW-0970">Cilium biogenesis/degradation</keyword>
<evidence type="ECO:0000256" key="6">
    <source>
        <dbReference type="ARBA" id="ARBA00023212"/>
    </source>
</evidence>
<dbReference type="FunFam" id="1.25.10.10:FF:000124">
    <property type="entry name" value="lisH domain-containing protein ARMC9 isoform X1"/>
    <property type="match status" value="1"/>
</dbReference>
<protein>
    <recommendedName>
        <fullName evidence="3">LisH domain-containing protein ARMC9</fullName>
    </recommendedName>
</protein>
<dbReference type="Gene3D" id="1.25.10.10">
    <property type="entry name" value="Leucine-rich Repeat Variant"/>
    <property type="match status" value="1"/>
</dbReference>
<feature type="region of interest" description="Disordered" evidence="8">
    <location>
        <begin position="642"/>
        <end position="663"/>
    </location>
</feature>
<gene>
    <name evidence="11" type="primary">ORF205395</name>
</gene>
<dbReference type="Pfam" id="PF21050">
    <property type="entry name" value="ARMC9_ARM"/>
    <property type="match status" value="1"/>
</dbReference>
<feature type="compositionally biased region" description="Low complexity" evidence="8">
    <location>
        <begin position="707"/>
        <end position="730"/>
    </location>
</feature>
<evidence type="ECO:0000256" key="2">
    <source>
        <dbReference type="ARBA" id="ARBA00004120"/>
    </source>
</evidence>
<name>A0A0B7BRU6_9EUPU</name>
<dbReference type="GO" id="GO:0097542">
    <property type="term" value="C:ciliary tip"/>
    <property type="evidence" value="ECO:0007669"/>
    <property type="project" value="TreeGrafter"/>
</dbReference>
<dbReference type="InterPro" id="IPR011989">
    <property type="entry name" value="ARM-like"/>
</dbReference>
<reference evidence="11" key="1">
    <citation type="submission" date="2014-12" db="EMBL/GenBank/DDBJ databases">
        <title>Insight into the proteome of Arion vulgaris.</title>
        <authorList>
            <person name="Aradska J."/>
            <person name="Bulat T."/>
            <person name="Smidak R."/>
            <person name="Sarate P."/>
            <person name="Gangsoo J."/>
            <person name="Sialana F."/>
            <person name="Bilban M."/>
            <person name="Lubec G."/>
        </authorList>
    </citation>
    <scope>NUCLEOTIDE SEQUENCE</scope>
    <source>
        <tissue evidence="11">Skin</tissue>
    </source>
</reference>